<keyword evidence="2" id="KW-0732">Signal</keyword>
<feature type="region of interest" description="Disordered" evidence="1">
    <location>
        <begin position="170"/>
        <end position="192"/>
    </location>
</feature>
<evidence type="ECO:0000313" key="4">
    <source>
        <dbReference type="Proteomes" id="UP000003688"/>
    </source>
</evidence>
<dbReference type="EMBL" id="ABOX02000005">
    <property type="protein sequence ID" value="EEF62330.1"/>
    <property type="molecule type" value="Genomic_DNA"/>
</dbReference>
<evidence type="ECO:0008006" key="5">
    <source>
        <dbReference type="Google" id="ProtNLM"/>
    </source>
</evidence>
<name>B9XCY4_PEDPL</name>
<dbReference type="AlphaFoldDB" id="B9XCY4"/>
<comment type="caution">
    <text evidence="3">The sequence shown here is derived from an EMBL/GenBank/DDBJ whole genome shotgun (WGS) entry which is preliminary data.</text>
</comment>
<feature type="chain" id="PRO_5002894297" description="DUF3828 domain-containing protein" evidence="2">
    <location>
        <begin position="26"/>
        <end position="201"/>
    </location>
</feature>
<evidence type="ECO:0000256" key="1">
    <source>
        <dbReference type="SAM" id="MobiDB-lite"/>
    </source>
</evidence>
<feature type="signal peptide" evidence="2">
    <location>
        <begin position="1"/>
        <end position="25"/>
    </location>
</feature>
<protein>
    <recommendedName>
        <fullName evidence="5">DUF3828 domain-containing protein</fullName>
    </recommendedName>
</protein>
<keyword evidence="4" id="KW-1185">Reference proteome</keyword>
<reference evidence="3 4" key="1">
    <citation type="journal article" date="2011" name="J. Bacteriol.">
        <title>Genome sequence of 'Pedosphaera parvula' Ellin514, an aerobic Verrucomicrobial isolate from pasture soil.</title>
        <authorList>
            <person name="Kant R."/>
            <person name="van Passel M.W."/>
            <person name="Sangwan P."/>
            <person name="Palva A."/>
            <person name="Lucas S."/>
            <person name="Copeland A."/>
            <person name="Lapidus A."/>
            <person name="Glavina Del Rio T."/>
            <person name="Dalin E."/>
            <person name="Tice H."/>
            <person name="Bruce D."/>
            <person name="Goodwin L."/>
            <person name="Pitluck S."/>
            <person name="Chertkov O."/>
            <person name="Larimer F.W."/>
            <person name="Land M.L."/>
            <person name="Hauser L."/>
            <person name="Brettin T.S."/>
            <person name="Detter J.C."/>
            <person name="Han S."/>
            <person name="de Vos W.M."/>
            <person name="Janssen P.H."/>
            <person name="Smidt H."/>
        </authorList>
    </citation>
    <scope>NUCLEOTIDE SEQUENCE [LARGE SCALE GENOMIC DNA]</scope>
    <source>
        <strain evidence="3 4">Ellin514</strain>
    </source>
</reference>
<evidence type="ECO:0000313" key="3">
    <source>
        <dbReference type="EMBL" id="EEF62330.1"/>
    </source>
</evidence>
<proteinExistence type="predicted"/>
<dbReference type="Proteomes" id="UP000003688">
    <property type="component" value="Unassembled WGS sequence"/>
</dbReference>
<gene>
    <name evidence="3" type="ORF">Cflav_PD4965</name>
</gene>
<sequence length="201" mass="22068" precursor="true">MQTVRIMKKLLLLLVVTALSFPALAADKTTLPKIQVAKDGFPTGQESPEGAACDIARAYILSDSQLFLKTCAIPYGTGKVRKAYADYLLETVTRLKSEASQKSSAQMPLTIGKVYVARHLSDKGVVPYARQKFEFQDVMFVDVVVISNTGKKALTRTLVLKSKEGKWCAQPDNDASGLPGANPAREQASQHDFQEVYQIQK</sequence>
<accession>B9XCY4</accession>
<evidence type="ECO:0000256" key="2">
    <source>
        <dbReference type="SAM" id="SignalP"/>
    </source>
</evidence>
<organism evidence="3 4">
    <name type="scientific">Pedosphaera parvula (strain Ellin514)</name>
    <dbReference type="NCBI Taxonomy" id="320771"/>
    <lineage>
        <taxon>Bacteria</taxon>
        <taxon>Pseudomonadati</taxon>
        <taxon>Verrucomicrobiota</taxon>
        <taxon>Pedosphaerae</taxon>
        <taxon>Pedosphaerales</taxon>
        <taxon>Pedosphaeraceae</taxon>
        <taxon>Pedosphaera</taxon>
    </lineage>
</organism>